<sequence length="528" mass="59516">MRNRQKSDAKAHYKAYRGFLHMIYDASVTEEHQKAMALELLDTITLPDFQIKSGLLQQQATKRAAEHAKETVRENSFARAAALIIHAEDELFNDITNQQVKEVARKRTRTEEASSFFCEPWGSLMKIMHEVLRHGRSDTPVPSGDALSATCKALYTYICAYLEDNKTALQHEKDLLVALSGIINLRAPDSRDMFGRRLINDIEKSAPQARPDDSVIDTLQLLKNILIEHDINHLRDEISILDAKRVHKARRGEHVEPSLKIALDVVRFLVDKIIARTFGDSEHAVVSTWKGVLDIISEGLLKFETGELTSDATKEIRILQEQEFSGTSKSVCGRKLDLQLLFDGMELNNSEFKAVGVDVEENKKQSRKNIRINKAIMVYLQRHAKFDFQNGEYLVFLDVSGYTGTIVYLRRYKDIHVSGLLSRMAIRLPLDEKGLKAFLGGQSLGWLLTYVQHLCSMQEEFEEAQIQAMDNSFLQQERITPPSTPRMLDVIVMNTPKKKGPLVATTHLYQAGRAASSASTSSAGKSGT</sequence>
<feature type="non-terminal residue" evidence="1">
    <location>
        <position position="1"/>
    </location>
</feature>
<keyword evidence="2" id="KW-1185">Reference proteome</keyword>
<comment type="caution">
    <text evidence="1">The sequence shown here is derived from an EMBL/GenBank/DDBJ whole genome shotgun (WGS) entry which is preliminary data.</text>
</comment>
<dbReference type="Proteomes" id="UP000726737">
    <property type="component" value="Unassembled WGS sequence"/>
</dbReference>
<protein>
    <submittedName>
        <fullName evidence="1">Uncharacterized protein</fullName>
    </submittedName>
</protein>
<evidence type="ECO:0000313" key="2">
    <source>
        <dbReference type="Proteomes" id="UP000726737"/>
    </source>
</evidence>
<organism evidence="1 2">
    <name type="scientific">Mortierella polycephala</name>
    <dbReference type="NCBI Taxonomy" id="41804"/>
    <lineage>
        <taxon>Eukaryota</taxon>
        <taxon>Fungi</taxon>
        <taxon>Fungi incertae sedis</taxon>
        <taxon>Mucoromycota</taxon>
        <taxon>Mortierellomycotina</taxon>
        <taxon>Mortierellomycetes</taxon>
        <taxon>Mortierellales</taxon>
        <taxon>Mortierellaceae</taxon>
        <taxon>Mortierella</taxon>
    </lineage>
</organism>
<dbReference type="AlphaFoldDB" id="A0A9P6PHR4"/>
<name>A0A9P6PHR4_9FUNG</name>
<accession>A0A9P6PHR4</accession>
<reference evidence="1" key="1">
    <citation type="journal article" date="2020" name="Fungal Divers.">
        <title>Resolving the Mortierellaceae phylogeny through synthesis of multi-gene phylogenetics and phylogenomics.</title>
        <authorList>
            <person name="Vandepol N."/>
            <person name="Liber J."/>
            <person name="Desiro A."/>
            <person name="Na H."/>
            <person name="Kennedy M."/>
            <person name="Barry K."/>
            <person name="Grigoriev I.V."/>
            <person name="Miller A.N."/>
            <person name="O'Donnell K."/>
            <person name="Stajich J.E."/>
            <person name="Bonito G."/>
        </authorList>
    </citation>
    <scope>NUCLEOTIDE SEQUENCE</scope>
    <source>
        <strain evidence="1">KOD948</strain>
    </source>
</reference>
<evidence type="ECO:0000313" key="1">
    <source>
        <dbReference type="EMBL" id="KAG0247855.1"/>
    </source>
</evidence>
<dbReference type="EMBL" id="JAAAJA010001186">
    <property type="protein sequence ID" value="KAG0247855.1"/>
    <property type="molecule type" value="Genomic_DNA"/>
</dbReference>
<proteinExistence type="predicted"/>
<gene>
    <name evidence="1" type="ORF">BG011_000803</name>
</gene>
<dbReference type="OrthoDB" id="2403892at2759"/>